<keyword evidence="2" id="KW-1185">Reference proteome</keyword>
<evidence type="ECO:0000313" key="1">
    <source>
        <dbReference type="EMBL" id="GMN47052.1"/>
    </source>
</evidence>
<sequence>MIKASYLCPSMKQESTCTGILSGNRHILDIAIQISNLWATNDARWRSVAERL</sequence>
<protein>
    <submittedName>
        <fullName evidence="1">Uncharacterized protein</fullName>
    </submittedName>
</protein>
<gene>
    <name evidence="1" type="ORF">TIFTF001_016236</name>
</gene>
<dbReference type="EMBL" id="BTGU01000024">
    <property type="protein sequence ID" value="GMN47052.1"/>
    <property type="molecule type" value="Genomic_DNA"/>
</dbReference>
<dbReference type="Proteomes" id="UP001187192">
    <property type="component" value="Unassembled WGS sequence"/>
</dbReference>
<dbReference type="AlphaFoldDB" id="A0AA88D9P8"/>
<proteinExistence type="predicted"/>
<comment type="caution">
    <text evidence="1">The sequence shown here is derived from an EMBL/GenBank/DDBJ whole genome shotgun (WGS) entry which is preliminary data.</text>
</comment>
<name>A0AA88D9P8_FICCA</name>
<reference evidence="1" key="1">
    <citation type="submission" date="2023-07" db="EMBL/GenBank/DDBJ databases">
        <title>draft genome sequence of fig (Ficus carica).</title>
        <authorList>
            <person name="Takahashi T."/>
            <person name="Nishimura K."/>
        </authorList>
    </citation>
    <scope>NUCLEOTIDE SEQUENCE</scope>
</reference>
<evidence type="ECO:0000313" key="2">
    <source>
        <dbReference type="Proteomes" id="UP001187192"/>
    </source>
</evidence>
<organism evidence="1 2">
    <name type="scientific">Ficus carica</name>
    <name type="common">Common fig</name>
    <dbReference type="NCBI Taxonomy" id="3494"/>
    <lineage>
        <taxon>Eukaryota</taxon>
        <taxon>Viridiplantae</taxon>
        <taxon>Streptophyta</taxon>
        <taxon>Embryophyta</taxon>
        <taxon>Tracheophyta</taxon>
        <taxon>Spermatophyta</taxon>
        <taxon>Magnoliopsida</taxon>
        <taxon>eudicotyledons</taxon>
        <taxon>Gunneridae</taxon>
        <taxon>Pentapetalae</taxon>
        <taxon>rosids</taxon>
        <taxon>fabids</taxon>
        <taxon>Rosales</taxon>
        <taxon>Moraceae</taxon>
        <taxon>Ficeae</taxon>
        <taxon>Ficus</taxon>
    </lineage>
</organism>
<accession>A0AA88D9P8</accession>